<evidence type="ECO:0000313" key="2">
    <source>
        <dbReference type="Proteomes" id="UP001225378"/>
    </source>
</evidence>
<reference evidence="1 2" key="1">
    <citation type="journal article" date="2024" name="Microbiology">
        <title>Methylomarinum rosea sp. nov., a novel halophilic methanotrophic bacterium from the hypersaline Lake Elton.</title>
        <authorList>
            <person name="Suleimanov R.Z."/>
            <person name="Oshkin I.Y."/>
            <person name="Danilova O.V."/>
            <person name="Suzina N.E."/>
            <person name="Dedysh S.N."/>
        </authorList>
    </citation>
    <scope>NUCLEOTIDE SEQUENCE [LARGE SCALE GENOMIC DNA]</scope>
    <source>
        <strain evidence="1 2">Ch1-1</strain>
    </source>
</reference>
<name>A0AAU7NX78_9GAMM</name>
<dbReference type="Proteomes" id="UP001225378">
    <property type="component" value="Chromosome"/>
</dbReference>
<dbReference type="KEGG" id="mech:Q9L42_005535"/>
<keyword evidence="2" id="KW-1185">Reference proteome</keyword>
<protein>
    <submittedName>
        <fullName evidence="1">Uncharacterized protein</fullName>
    </submittedName>
</protein>
<dbReference type="AlphaFoldDB" id="A0AAU7NX78"/>
<proteinExistence type="predicted"/>
<organism evidence="1 2">
    <name type="scientific">Methylomarinum roseum</name>
    <dbReference type="NCBI Taxonomy" id="3067653"/>
    <lineage>
        <taxon>Bacteria</taxon>
        <taxon>Pseudomonadati</taxon>
        <taxon>Pseudomonadota</taxon>
        <taxon>Gammaproteobacteria</taxon>
        <taxon>Methylococcales</taxon>
        <taxon>Methylococcaceae</taxon>
        <taxon>Methylomarinum</taxon>
    </lineage>
</organism>
<dbReference type="EMBL" id="CP157743">
    <property type="protein sequence ID" value="XBS21585.1"/>
    <property type="molecule type" value="Genomic_DNA"/>
</dbReference>
<gene>
    <name evidence="1" type="ORF">Q9L42_005535</name>
</gene>
<accession>A0AAU7NX78</accession>
<sequence length="75" mass="8119">MNIKEAEILCQAGALNTPIVKRHESGAGWTVTLAGKHQLNPLLETARGQVRVFKRLDAAVGVLFGIGFGEIHVNR</sequence>
<dbReference type="RefSeq" id="WP_305909427.1">
    <property type="nucleotide sequence ID" value="NZ_CP157743.1"/>
</dbReference>
<evidence type="ECO:0000313" key="1">
    <source>
        <dbReference type="EMBL" id="XBS21585.1"/>
    </source>
</evidence>